<keyword evidence="2" id="KW-0472">Membrane</keyword>
<keyword evidence="2" id="KW-1133">Transmembrane helix</keyword>
<keyword evidence="2" id="KW-0812">Transmembrane</keyword>
<feature type="compositionally biased region" description="Basic residues" evidence="1">
    <location>
        <begin position="44"/>
        <end position="58"/>
    </location>
</feature>
<gene>
    <name evidence="3" type="ORF">OLEA9_A082977</name>
</gene>
<reference evidence="3 4" key="1">
    <citation type="submission" date="2019-12" db="EMBL/GenBank/DDBJ databases">
        <authorList>
            <person name="Alioto T."/>
            <person name="Alioto T."/>
            <person name="Gomez Garrido J."/>
        </authorList>
    </citation>
    <scope>NUCLEOTIDE SEQUENCE [LARGE SCALE GENOMIC DNA]</scope>
</reference>
<dbReference type="Proteomes" id="UP000594638">
    <property type="component" value="Unassembled WGS sequence"/>
</dbReference>
<dbReference type="Gramene" id="OE9A082977T5">
    <property type="protein sequence ID" value="OE9A082977C5"/>
    <property type="gene ID" value="OE9A082977"/>
</dbReference>
<organism evidence="3 4">
    <name type="scientific">Olea europaea subsp. europaea</name>
    <dbReference type="NCBI Taxonomy" id="158383"/>
    <lineage>
        <taxon>Eukaryota</taxon>
        <taxon>Viridiplantae</taxon>
        <taxon>Streptophyta</taxon>
        <taxon>Embryophyta</taxon>
        <taxon>Tracheophyta</taxon>
        <taxon>Spermatophyta</taxon>
        <taxon>Magnoliopsida</taxon>
        <taxon>eudicotyledons</taxon>
        <taxon>Gunneridae</taxon>
        <taxon>Pentapetalae</taxon>
        <taxon>asterids</taxon>
        <taxon>lamiids</taxon>
        <taxon>Lamiales</taxon>
        <taxon>Oleaceae</taxon>
        <taxon>Oleeae</taxon>
        <taxon>Olea</taxon>
    </lineage>
</organism>
<feature type="region of interest" description="Disordered" evidence="1">
    <location>
        <begin position="44"/>
        <end position="69"/>
    </location>
</feature>
<dbReference type="EMBL" id="CACTIH010000295">
    <property type="protein sequence ID" value="CAA2958929.1"/>
    <property type="molecule type" value="Genomic_DNA"/>
</dbReference>
<sequence length="115" mass="13331">MLQLRALVVIFNVVLMSCVYEISYAESFGLRLWIAAEVLVNKKRTKSGKKQRYKKRSRTKSDGSGSLSDIDDSEAYAFLFHMHYRLNSGNGSHKCFFMMVSYFLLSMRIPLLLFE</sequence>
<evidence type="ECO:0000256" key="1">
    <source>
        <dbReference type="SAM" id="MobiDB-lite"/>
    </source>
</evidence>
<proteinExistence type="predicted"/>
<dbReference type="PROSITE" id="PS51257">
    <property type="entry name" value="PROKAR_LIPOPROTEIN"/>
    <property type="match status" value="1"/>
</dbReference>
<dbReference type="Gramene" id="OE9A082977T3">
    <property type="protein sequence ID" value="OE9A082977C3"/>
    <property type="gene ID" value="OE9A082977"/>
</dbReference>
<name>A0A8S0Q2M3_OLEEU</name>
<evidence type="ECO:0000256" key="2">
    <source>
        <dbReference type="SAM" id="Phobius"/>
    </source>
</evidence>
<dbReference type="Gramene" id="OE9A082977T8">
    <property type="protein sequence ID" value="OE9A082977C8"/>
    <property type="gene ID" value="OE9A082977"/>
</dbReference>
<evidence type="ECO:0000313" key="4">
    <source>
        <dbReference type="Proteomes" id="UP000594638"/>
    </source>
</evidence>
<dbReference type="Gramene" id="OE9A082977T1">
    <property type="protein sequence ID" value="OE9A082977C1"/>
    <property type="gene ID" value="OE9A082977"/>
</dbReference>
<keyword evidence="4" id="KW-1185">Reference proteome</keyword>
<accession>A0A8S0Q2M3</accession>
<dbReference type="Gramene" id="OE9A082977T4">
    <property type="protein sequence ID" value="OE9A082977C4"/>
    <property type="gene ID" value="OE9A082977"/>
</dbReference>
<dbReference type="AlphaFoldDB" id="A0A8S0Q2M3"/>
<evidence type="ECO:0000313" key="3">
    <source>
        <dbReference type="EMBL" id="CAA2958929.1"/>
    </source>
</evidence>
<comment type="caution">
    <text evidence="3">The sequence shown here is derived from an EMBL/GenBank/DDBJ whole genome shotgun (WGS) entry which is preliminary data.</text>
</comment>
<feature type="transmembrane region" description="Helical" evidence="2">
    <location>
        <begin position="6"/>
        <end position="24"/>
    </location>
</feature>
<protein>
    <submittedName>
        <fullName evidence="3">Uncharacterized protein</fullName>
    </submittedName>
</protein>